<accession>T0S9E8</accession>
<dbReference type="RefSeq" id="XP_008607393.1">
    <property type="nucleotide sequence ID" value="XM_008609171.1"/>
</dbReference>
<evidence type="ECO:0000256" key="1">
    <source>
        <dbReference type="SAM" id="Coils"/>
    </source>
</evidence>
<keyword evidence="1" id="KW-0175">Coiled coil</keyword>
<evidence type="ECO:0000256" key="2">
    <source>
        <dbReference type="SAM" id="MobiDB-lite"/>
    </source>
</evidence>
<dbReference type="OrthoDB" id="551053at2759"/>
<dbReference type="OMA" id="QEHACDD"/>
<reference evidence="3 4" key="1">
    <citation type="submission" date="2012-04" db="EMBL/GenBank/DDBJ databases">
        <title>The Genome Sequence of Saprolegnia declina VS20.</title>
        <authorList>
            <consortium name="The Broad Institute Genome Sequencing Platform"/>
            <person name="Russ C."/>
            <person name="Nusbaum C."/>
            <person name="Tyler B."/>
            <person name="van West P."/>
            <person name="Dieguez-Uribeondo J."/>
            <person name="de Bruijn I."/>
            <person name="Tripathy S."/>
            <person name="Jiang R."/>
            <person name="Young S.K."/>
            <person name="Zeng Q."/>
            <person name="Gargeya S."/>
            <person name="Fitzgerald M."/>
            <person name="Haas B."/>
            <person name="Abouelleil A."/>
            <person name="Alvarado L."/>
            <person name="Arachchi H.M."/>
            <person name="Berlin A."/>
            <person name="Chapman S.B."/>
            <person name="Goldberg J."/>
            <person name="Griggs A."/>
            <person name="Gujja S."/>
            <person name="Hansen M."/>
            <person name="Howarth C."/>
            <person name="Imamovic A."/>
            <person name="Larimer J."/>
            <person name="McCowen C."/>
            <person name="Montmayeur A."/>
            <person name="Murphy C."/>
            <person name="Neiman D."/>
            <person name="Pearson M."/>
            <person name="Priest M."/>
            <person name="Roberts A."/>
            <person name="Saif S."/>
            <person name="Shea T."/>
            <person name="Sisk P."/>
            <person name="Sykes S."/>
            <person name="Wortman J."/>
            <person name="Nusbaum C."/>
            <person name="Birren B."/>
        </authorList>
    </citation>
    <scope>NUCLEOTIDE SEQUENCE [LARGE SCALE GENOMIC DNA]</scope>
    <source>
        <strain evidence="3 4">VS20</strain>
    </source>
</reference>
<dbReference type="GeneID" id="19944264"/>
<name>T0S9E8_SAPDV</name>
<protein>
    <submittedName>
        <fullName evidence="3">Uncharacterized protein</fullName>
    </submittedName>
</protein>
<dbReference type="GO" id="GO:0005814">
    <property type="term" value="C:centriole"/>
    <property type="evidence" value="ECO:0007669"/>
    <property type="project" value="TreeGrafter"/>
</dbReference>
<evidence type="ECO:0000313" key="3">
    <source>
        <dbReference type="EMBL" id="EQC39332.1"/>
    </source>
</evidence>
<dbReference type="GO" id="GO:0060271">
    <property type="term" value="P:cilium assembly"/>
    <property type="evidence" value="ECO:0007669"/>
    <property type="project" value="TreeGrafter"/>
</dbReference>
<dbReference type="InParanoid" id="T0S9E8"/>
<dbReference type="VEuPathDB" id="FungiDB:SDRG_03537"/>
<dbReference type="Proteomes" id="UP000030762">
    <property type="component" value="Unassembled WGS sequence"/>
</dbReference>
<feature type="region of interest" description="Disordered" evidence="2">
    <location>
        <begin position="803"/>
        <end position="824"/>
    </location>
</feature>
<dbReference type="eggNOG" id="ENOG502QVG8">
    <property type="taxonomic scope" value="Eukaryota"/>
</dbReference>
<dbReference type="STRING" id="1156394.T0S9E8"/>
<dbReference type="PANTHER" id="PTHR35970">
    <property type="entry name" value="SODIUM CHANNEL AND CLATHRIN LINKER 1"/>
    <property type="match status" value="1"/>
</dbReference>
<feature type="coiled-coil region" evidence="1">
    <location>
        <begin position="427"/>
        <end position="461"/>
    </location>
</feature>
<organism evidence="3 4">
    <name type="scientific">Saprolegnia diclina (strain VS20)</name>
    <dbReference type="NCBI Taxonomy" id="1156394"/>
    <lineage>
        <taxon>Eukaryota</taxon>
        <taxon>Sar</taxon>
        <taxon>Stramenopiles</taxon>
        <taxon>Oomycota</taxon>
        <taxon>Saprolegniomycetes</taxon>
        <taxon>Saprolegniales</taxon>
        <taxon>Saprolegniaceae</taxon>
        <taxon>Saprolegnia</taxon>
    </lineage>
</organism>
<keyword evidence="4" id="KW-1185">Reference proteome</keyword>
<dbReference type="AlphaFoldDB" id="T0S9E8"/>
<feature type="compositionally biased region" description="Basic and acidic residues" evidence="2">
    <location>
        <begin position="12"/>
        <end position="27"/>
    </location>
</feature>
<dbReference type="InterPro" id="IPR038911">
    <property type="entry name" value="SCLT1"/>
</dbReference>
<feature type="compositionally biased region" description="Polar residues" evidence="2">
    <location>
        <begin position="805"/>
        <end position="814"/>
    </location>
</feature>
<evidence type="ECO:0000313" key="4">
    <source>
        <dbReference type="Proteomes" id="UP000030762"/>
    </source>
</evidence>
<feature type="region of interest" description="Disordered" evidence="2">
    <location>
        <begin position="1"/>
        <end position="34"/>
    </location>
</feature>
<sequence>MQVLPSLPHGGPQEERSRRLLQRDQPFDRPLPPLPKEREFVVPMDVRAQEEVYQEKLAAQTDELAFLKKYVERILNQLRRVLVKHNELEQLQQLCDPIALQADDDGSAPLPSPPWFTSKEYMSPLFAAYESRIKELEATVDKHKRDLDAFVGHADALARDNERLQHELSVTMDKLVLQSDVPVAMRSGVDFFTDQRKPDVNINDQLADLNERIELLMSENSLLVEQASLQETELDDFRRDVAERDTQLLTMSQNFNQATLAIQELRDTTDHMKHDKQRAEAQVQQFAATIAQLEAQKETILAHVQSHKDAVVKYELQVQEYEHRLTQIKAANEQKQSTVTKRYQGVCERLRELTSALDGKDKQLEQLQEIYNATSHELEMVKSDCEGMLKVMQSMEKQLGEYASREDAVTELERASQERAQAVILERDQAKAKETQCRREIARLTEQKRVATAEYLKLQDESVEKLRRKSDLYDTARILKIRRLENELAYRSDELKHAQTTIVTLKMQLENAMRLHVDAERSLRDLTTQSEARVAVFQDKFEHMVARVASSELVRDEALAKETQIAATLTAKELQFERVLAEVQEKWQIEKDQRGGLERELEVRRAEVREAHEALAAKERHVAAMTKELHDVRSDVSAKQKYQIDMYVQQIRELKARLDQVETELVRAKNETTKMEHMLRMDHQRMEGRFKSEMDVSASRLSRLKDEKARVESQLQEIQARHASYGSKLIALEQELAEAHHQCSQMQMHVEEAERKASDVGAQLAMLLATQHQHMRHDVELKSALDRTRLEKARLERELSVLRKTPSSDMSSMQKALAIESRAS</sequence>
<gene>
    <name evidence="3" type="ORF">SDRG_03537</name>
</gene>
<dbReference type="EMBL" id="JH767139">
    <property type="protein sequence ID" value="EQC39332.1"/>
    <property type="molecule type" value="Genomic_DNA"/>
</dbReference>
<proteinExistence type="predicted"/>
<dbReference type="PANTHER" id="PTHR35970:SF1">
    <property type="entry name" value="SODIUM CHANNEL AND CLATHRIN LINKER 1"/>
    <property type="match status" value="1"/>
</dbReference>
<feature type="coiled-coil region" evidence="1">
    <location>
        <begin position="262"/>
        <end position="384"/>
    </location>
</feature>